<dbReference type="Gene3D" id="3.30.559.10">
    <property type="entry name" value="Chloramphenicol acetyltransferase-like domain"/>
    <property type="match status" value="3"/>
</dbReference>
<keyword evidence="9" id="KW-1185">Reference proteome</keyword>
<dbReference type="GO" id="GO:0008610">
    <property type="term" value="P:lipid biosynthetic process"/>
    <property type="evidence" value="ECO:0007669"/>
    <property type="project" value="UniProtKB-ARBA"/>
</dbReference>
<dbReference type="Gene3D" id="3.40.50.980">
    <property type="match status" value="4"/>
</dbReference>
<name>A0A1T4TDA1_9ACTN</name>
<dbReference type="SUPFAM" id="SSF52777">
    <property type="entry name" value="CoA-dependent acyltransferases"/>
    <property type="match status" value="6"/>
</dbReference>
<dbReference type="InterPro" id="IPR045851">
    <property type="entry name" value="AMP-bd_C_sf"/>
</dbReference>
<dbReference type="PANTHER" id="PTHR45527">
    <property type="entry name" value="NONRIBOSOMAL PEPTIDE SYNTHETASE"/>
    <property type="match status" value="1"/>
</dbReference>
<feature type="region of interest" description="Disordered" evidence="6">
    <location>
        <begin position="178"/>
        <end position="197"/>
    </location>
</feature>
<dbReference type="Pfam" id="PF00501">
    <property type="entry name" value="AMP-binding"/>
    <property type="match status" value="2"/>
</dbReference>
<reference evidence="8 9" key="1">
    <citation type="submission" date="2017-02" db="EMBL/GenBank/DDBJ databases">
        <authorList>
            <person name="Peterson S.W."/>
        </authorList>
    </citation>
    <scope>NUCLEOTIDE SEQUENCE [LARGE SCALE GENOMIC DNA]</scope>
    <source>
        <strain evidence="8 9">DSM 45154</strain>
    </source>
</reference>
<dbReference type="PANTHER" id="PTHR45527:SF1">
    <property type="entry name" value="FATTY ACID SYNTHASE"/>
    <property type="match status" value="1"/>
</dbReference>
<dbReference type="InterPro" id="IPR009081">
    <property type="entry name" value="PP-bd_ACP"/>
</dbReference>
<dbReference type="CDD" id="cd19540">
    <property type="entry name" value="LCL_NRPS-like"/>
    <property type="match status" value="2"/>
</dbReference>
<dbReference type="GO" id="GO:0044550">
    <property type="term" value="P:secondary metabolite biosynthetic process"/>
    <property type="evidence" value="ECO:0007669"/>
    <property type="project" value="UniProtKB-ARBA"/>
</dbReference>
<feature type="domain" description="Carrier" evidence="7">
    <location>
        <begin position="1169"/>
        <end position="1244"/>
    </location>
</feature>
<sequence>VKIRGFRIELGEVEAALADQPGVGQAVVVARPGADGRPALVGYLVARDAEIDVDAVRAALADRLPGYMVPAALVALEALPLTANGKIDRAALPAPATRGEAPAGPAPAGPFEAALRDLFADVLGLPRVGADDDFFALGGHSLAAARVAGRIRADLGVDAGVRDLFDAPTPAALAHRLADARRGGARPSRRQRPDRLPLSPEQRRLWLIDRLDGPGSAYNVPWVLRLRGDLDTTALAAALADVAERHEILRTRFPEVDGEPEQRVVEPGDTALLRVDPDGADPARLMAAATEPFDLAAGPPMRAVLFPAGPAEHVLLLVFHHIVVDEWSQEPFLRDLDAAYTARRAGHAPDWAPLPLHYADYALWRHDLLGDPTDPGSTAARLRAHWRSALAGLPDEATLPPDRPRPAVLGTHGDLVRFTVPARLRAAVTELATRLGATPFMVLRAAVAALLHRMGAGDDIPIGTPVTTRSDAALHHAVGFFLNTLVLRTDLSGDPSFAELLGRVRASDPRAHDHADLPFDEVVDLHAPARSRGRHPLFQVMVSHQIRPGGVGSLLGTRSTTEDLVVPGAKFDLEIAFIERPGVDGLDGVVRYATALYDRVTIERFAQRLTGLLDAVVADPARPIGALDVLLPAERALLAAENTTHRPLPETTLTALLAHDTDPDATALIHEDAAGTPTRLSRGGFEARVNRLARALAARGVGPETVVAVAMERSAELVVAVHAVVRAGAAYLPVDPGDPAERLAAVLDDARPALLLLDDAGAASVPERAGVERLVVTDPRVRDRLARLPATPPAPGELPEPRPDHPAYVIYTSGSTGRPKGVVVPHSAIVNRLLWTQDHYRLTPADRVAHKTPATFDVSVWELFWPLVAGVPLVVAAAGVHRDPARLAALFQRHGVTTAHFVPSMLEVFLEEPAAAGCVALRRVLASGEALPTATAARFAAVLPQARLHNLYGPTEAAVDVTAFPADRVTQGPSVPIGHPVWNTRAHVLDAALRPVPPGVPGELYLAGVQLARGYLGRAGLTAERFVADPFGGPGERLYRTGDLVRRRADGAIEFLGRTDFQVKIRGVRIEPGEVEAALTALPGVGAALVIARATASGDQALIGYVTPRAGASLDPEELRAALAGRLPAHLVPAAVVVLAALPLTTSGKIDRAALPAPASGTAPARRRAPAGPVEAALCELFADVLGLPRVEVDDDFFALGGNSLAAARTMNRVRARLETDAGVAALFDAPTPAALAALLAARATPDTPATGGPVLRRRVTGERGLPLSDGQRRMWVAGTLDPGAAHNVVWALRIDGDLDATALAAALADVTDRHEILRSVFPDEGGEPRQDVLAEGTPLAVADAAGGDPDALLAEAARRPFDLRAHPPFRPTLVRVGRQRHVLLLVFHHIAVDEWSQEPFLRDLDAAYTARRAGHAPDWTPLPVRPADYALWRRDLLGDPTDPDSTQTRLRAHWRRVLAGLPEETALPADRPRPDRRDGVGAAVETEVPPALAAALAELGRAHGATPFMVFQSAVALLLHKLGAGTDIPLGTAVTERADEALHDLVGFFLNTVVVRADLSADPAFTELVERIRATGLDALAHAALPFDHVVDELAPERAPGRHPLFQVMVTHQIRPERPERLFGLDTRIDDGMGAAARFDLEFEFVQTPGEDGARVVVRYATDRFDRTTAQGIAERLLGLLHRVAERPGLRPSGLDLLTDPERAAIGAGNATGHPVTAQTLPDLLDRSPAPAHAVALETATEQVTRAGFEARVNRLARALIARGVGPESVVAVAVERSTAFLVAVHAVVRAGAAYLPVDPDDPAGRLAAVLDDAGPLLVIASTETVSRLPGQVETLVPEAVATAAELAAHSDAPLTDADRRAPLRGDHPAYVIYTSGSTGRPKGVVVPHSAIVNRLEWMAAAYPLGPADRVAHKTPATFDVSVWELFWPVAAGVPLVVADPGVHRDPARLAALFQRHGVTTTHFVPSMLRAFLEEPAAAGCATLRQVFASGEALGRDLAARFAAVLPQARLHNLYGPTEAAVDVTAFPADRVTQGPSVPIGHPVWNTRAHVLDAALRPVPPGVSGELYLAGVQLARGYLGRADLTAERFVADPFGHPGARLYRTGDLVRRRADGAIEFLGRTDFQVKIRGVRIEPGEVEAALTALPGVGAAVVTVQTTPAGGRHLVAHVEPEPGATPTGGDLAAALADRLPAHLVPAAVVVLAALPLTTSGKIDRAALPAADLAAGAGGGRDPRGEVEAALCELFADVLGVPRVGVDDGFFALGGDSILAIRLVARARERGLQIGAAEVFAHQTPARLAPLARQATAAPRPGDDDGTGEVALTPIMHWLRERGGPIDRFSQAMLLRTPPGADTERITAALQEVLDRHAMLRARLDSDADGTWRLTAPPEGTLPAERILRRVPATGLDDAGLRALVRAEAAAAQAGLDPAAGDMVRAAWLDRGNAPGRLLLVVHHLAVDGVSWHILRADLARAWTRPGRLATLPRGTSFAAWARMLHAAATDPARASEAALWHQITADPGPRLAHREPDPARDTAATTRRHVTVLPTETTTPLLTRVPEAFSAGADDALVTALALAVAAERARRGRGGAGAPVTLHLEGHGREPAVVGRADVDLTETVGWFTSLFPIRADLADIDVAEARRGGPAAGRALKRVKEHLRSLPARGAGYGLLRYLTPAADRQTAGGEPEILFNYLGRLSVPDGDDGADFAVAPETTEIPPGADPAMPVAHPLEVTALTRDGAAGPELVATWAWPEGLLAEEMVRSLAEGFLDHLRGIAAHAQDPHAGGHTPSDLSLVTLDQDEIDEFEAEWRLS</sequence>
<dbReference type="Gene3D" id="3.30.559.30">
    <property type="entry name" value="Nonribosomal peptide synthetase, condensation domain"/>
    <property type="match status" value="3"/>
</dbReference>
<accession>A0A1T4TDA1</accession>
<keyword evidence="4" id="KW-0677">Repeat</keyword>
<dbReference type="STRING" id="1122192.SAMN02745673_04842"/>
<dbReference type="GO" id="GO:0043041">
    <property type="term" value="P:amino acid activation for nonribosomal peptide biosynthetic process"/>
    <property type="evidence" value="ECO:0007669"/>
    <property type="project" value="TreeGrafter"/>
</dbReference>
<dbReference type="Gene3D" id="2.30.38.10">
    <property type="entry name" value="Luciferase, Domain 3"/>
    <property type="match status" value="2"/>
</dbReference>
<dbReference type="InterPro" id="IPR010060">
    <property type="entry name" value="NRPS_synth"/>
</dbReference>
<dbReference type="InterPro" id="IPR020845">
    <property type="entry name" value="AMP-binding_CS"/>
</dbReference>
<dbReference type="InterPro" id="IPR010071">
    <property type="entry name" value="AA_adenyl_dom"/>
</dbReference>
<evidence type="ECO:0000313" key="9">
    <source>
        <dbReference type="Proteomes" id="UP000190637"/>
    </source>
</evidence>
<dbReference type="InterPro" id="IPR023213">
    <property type="entry name" value="CAT-like_dom_sf"/>
</dbReference>
<dbReference type="Pfam" id="PF00550">
    <property type="entry name" value="PP-binding"/>
    <property type="match status" value="3"/>
</dbReference>
<dbReference type="GO" id="GO:0072330">
    <property type="term" value="P:monocarboxylic acid biosynthetic process"/>
    <property type="evidence" value="ECO:0007669"/>
    <property type="project" value="UniProtKB-ARBA"/>
</dbReference>
<protein>
    <submittedName>
        <fullName evidence="8">Non-ribosomal peptide synthase domain TIGR01720/amino acid adenylation domain-containing protein</fullName>
    </submittedName>
</protein>
<dbReference type="NCBIfam" id="TIGR01720">
    <property type="entry name" value="NRPS-para261"/>
    <property type="match status" value="1"/>
</dbReference>
<dbReference type="InterPro" id="IPR036736">
    <property type="entry name" value="ACP-like_sf"/>
</dbReference>
<dbReference type="SMART" id="SM00823">
    <property type="entry name" value="PKS_PP"/>
    <property type="match status" value="3"/>
</dbReference>
<dbReference type="FunFam" id="3.40.50.980:FF:000001">
    <property type="entry name" value="Non-ribosomal peptide synthetase"/>
    <property type="match status" value="1"/>
</dbReference>
<dbReference type="InterPro" id="IPR025110">
    <property type="entry name" value="AMP-bd_C"/>
</dbReference>
<keyword evidence="5" id="KW-0045">Antibiotic biosynthesis</keyword>
<dbReference type="GO" id="GO:0031177">
    <property type="term" value="F:phosphopantetheine binding"/>
    <property type="evidence" value="ECO:0007669"/>
    <property type="project" value="InterPro"/>
</dbReference>
<comment type="cofactor">
    <cofactor evidence="1">
        <name>pantetheine 4'-phosphate</name>
        <dbReference type="ChEBI" id="CHEBI:47942"/>
    </cofactor>
</comment>
<evidence type="ECO:0000259" key="7">
    <source>
        <dbReference type="PROSITE" id="PS50075"/>
    </source>
</evidence>
<dbReference type="Gene3D" id="3.30.300.30">
    <property type="match status" value="3"/>
</dbReference>
<dbReference type="FunFam" id="3.30.300.30:FF:000010">
    <property type="entry name" value="Enterobactin synthetase component F"/>
    <property type="match status" value="2"/>
</dbReference>
<feature type="non-terminal residue" evidence="8">
    <location>
        <position position="1"/>
    </location>
</feature>
<dbReference type="FunFam" id="2.30.38.10:FF:000001">
    <property type="entry name" value="Non-ribosomal peptide synthetase PvdI"/>
    <property type="match status" value="2"/>
</dbReference>
<dbReference type="GO" id="GO:0003824">
    <property type="term" value="F:catalytic activity"/>
    <property type="evidence" value="ECO:0007669"/>
    <property type="project" value="InterPro"/>
</dbReference>
<dbReference type="Gene3D" id="1.10.1200.10">
    <property type="entry name" value="ACP-like"/>
    <property type="match status" value="3"/>
</dbReference>
<evidence type="ECO:0000256" key="4">
    <source>
        <dbReference type="ARBA" id="ARBA00022737"/>
    </source>
</evidence>
<evidence type="ECO:0000256" key="5">
    <source>
        <dbReference type="ARBA" id="ARBA00023194"/>
    </source>
</evidence>
<evidence type="ECO:0000313" key="8">
    <source>
        <dbReference type="EMBL" id="SKA38485.1"/>
    </source>
</evidence>
<dbReference type="InterPro" id="IPR000873">
    <property type="entry name" value="AMP-dep_synth/lig_dom"/>
</dbReference>
<dbReference type="InterPro" id="IPR020806">
    <property type="entry name" value="PKS_PP-bd"/>
</dbReference>
<dbReference type="Proteomes" id="UP000190637">
    <property type="component" value="Unassembled WGS sequence"/>
</dbReference>
<dbReference type="Pfam" id="PF00668">
    <property type="entry name" value="Condensation"/>
    <property type="match status" value="3"/>
</dbReference>
<dbReference type="GO" id="GO:0017000">
    <property type="term" value="P:antibiotic biosynthetic process"/>
    <property type="evidence" value="ECO:0007669"/>
    <property type="project" value="UniProtKB-KW"/>
</dbReference>
<feature type="domain" description="Carrier" evidence="7">
    <location>
        <begin position="106"/>
        <end position="181"/>
    </location>
</feature>
<dbReference type="PROSITE" id="PS50075">
    <property type="entry name" value="CARRIER"/>
    <property type="match status" value="3"/>
</dbReference>
<gene>
    <name evidence="8" type="ORF">SAMN02745673_04842</name>
</gene>
<dbReference type="CDD" id="cd17646">
    <property type="entry name" value="A_NRPS_AB3403-like"/>
    <property type="match status" value="2"/>
</dbReference>
<dbReference type="OrthoDB" id="3802848at2"/>
<feature type="domain" description="Carrier" evidence="7">
    <location>
        <begin position="2233"/>
        <end position="2307"/>
    </location>
</feature>
<dbReference type="SUPFAM" id="SSF47336">
    <property type="entry name" value="ACP-like"/>
    <property type="match status" value="3"/>
</dbReference>
<dbReference type="NCBIfam" id="NF003417">
    <property type="entry name" value="PRK04813.1"/>
    <property type="match status" value="3"/>
</dbReference>
<keyword evidence="3" id="KW-0597">Phosphoprotein</keyword>
<keyword evidence="2" id="KW-0596">Phosphopantetheine</keyword>
<dbReference type="PROSITE" id="PS00455">
    <property type="entry name" value="AMP_BINDING"/>
    <property type="match status" value="2"/>
</dbReference>
<dbReference type="PROSITE" id="PS00012">
    <property type="entry name" value="PHOSPHOPANTETHEINE"/>
    <property type="match status" value="2"/>
</dbReference>
<organism evidence="8 9">
    <name type="scientific">Marinactinospora thermotolerans DSM 45154</name>
    <dbReference type="NCBI Taxonomy" id="1122192"/>
    <lineage>
        <taxon>Bacteria</taxon>
        <taxon>Bacillati</taxon>
        <taxon>Actinomycetota</taxon>
        <taxon>Actinomycetes</taxon>
        <taxon>Streptosporangiales</taxon>
        <taxon>Nocardiopsidaceae</taxon>
        <taxon>Marinactinospora</taxon>
    </lineage>
</organism>
<dbReference type="FunFam" id="1.10.1200.10:FF:000016">
    <property type="entry name" value="Non-ribosomal peptide synthase"/>
    <property type="match status" value="3"/>
</dbReference>
<evidence type="ECO:0000256" key="3">
    <source>
        <dbReference type="ARBA" id="ARBA00022553"/>
    </source>
</evidence>
<evidence type="ECO:0000256" key="2">
    <source>
        <dbReference type="ARBA" id="ARBA00022450"/>
    </source>
</evidence>
<evidence type="ECO:0000256" key="1">
    <source>
        <dbReference type="ARBA" id="ARBA00001957"/>
    </source>
</evidence>
<dbReference type="InterPro" id="IPR006162">
    <property type="entry name" value="Ppantetheine_attach_site"/>
</dbReference>
<proteinExistence type="predicted"/>
<dbReference type="NCBIfam" id="TIGR01733">
    <property type="entry name" value="AA-adenyl-dom"/>
    <property type="match status" value="2"/>
</dbReference>
<dbReference type="GO" id="GO:0005737">
    <property type="term" value="C:cytoplasm"/>
    <property type="evidence" value="ECO:0007669"/>
    <property type="project" value="TreeGrafter"/>
</dbReference>
<evidence type="ECO:0000256" key="6">
    <source>
        <dbReference type="SAM" id="MobiDB-lite"/>
    </source>
</evidence>
<dbReference type="Pfam" id="PF13193">
    <property type="entry name" value="AMP-binding_C"/>
    <property type="match status" value="3"/>
</dbReference>
<dbReference type="SUPFAM" id="SSF56801">
    <property type="entry name" value="Acetyl-CoA synthetase-like"/>
    <property type="match status" value="3"/>
</dbReference>
<dbReference type="FunFam" id="3.40.50.12780:FF:000012">
    <property type="entry name" value="Non-ribosomal peptide synthetase"/>
    <property type="match status" value="2"/>
</dbReference>
<dbReference type="FunFam" id="3.40.50.980:FF:000002">
    <property type="entry name" value="Enterobactin synthetase component F"/>
    <property type="match status" value="2"/>
</dbReference>
<dbReference type="EMBL" id="FUWS01000019">
    <property type="protein sequence ID" value="SKA38485.1"/>
    <property type="molecule type" value="Genomic_DNA"/>
</dbReference>
<dbReference type="InterPro" id="IPR001242">
    <property type="entry name" value="Condensation_dom"/>
</dbReference>